<sequence>MRTPFLLLLVSLSLFMVTRAGGAGPGKDRPRLPMALIPYGEFIMGSDRAEREYGYGLDEKNKSTASRKYKWFENEERKTVNLKDFYIDLNLVTNEAYEKFIKATGHPAPYVDEKTWNGYHLAHNYGEVQRFLWKGGTYPKGRGDHPVALVSHTDAAAFCEYRGLHLPTEAQWEKAARGTEGRYFPWGNLFIADNLNSYLKGPYDTMPAGSYPKGKSVYGILDMAGQVFEWTMTPHKAAGKFVVKGGSWDDYPGVTRCAASHGRPEDIKHILIGFRCAGDKAE</sequence>
<dbReference type="AlphaFoldDB" id="A0A3B1CH02"/>
<proteinExistence type="predicted"/>
<dbReference type="PANTHER" id="PTHR23150">
    <property type="entry name" value="SULFATASE MODIFYING FACTOR 1, 2"/>
    <property type="match status" value="1"/>
</dbReference>
<evidence type="ECO:0000313" key="2">
    <source>
        <dbReference type="EMBL" id="VAX23248.1"/>
    </source>
</evidence>
<dbReference type="Pfam" id="PF03781">
    <property type="entry name" value="FGE-sulfatase"/>
    <property type="match status" value="1"/>
</dbReference>
<dbReference type="PANTHER" id="PTHR23150:SF19">
    <property type="entry name" value="FORMYLGLYCINE-GENERATING ENZYME"/>
    <property type="match status" value="1"/>
</dbReference>
<protein>
    <recommendedName>
        <fullName evidence="1">Sulfatase-modifying factor enzyme-like domain-containing protein</fullName>
    </recommendedName>
</protein>
<dbReference type="EMBL" id="UOGE01000083">
    <property type="protein sequence ID" value="VAX23248.1"/>
    <property type="molecule type" value="Genomic_DNA"/>
</dbReference>
<dbReference type="InterPro" id="IPR051043">
    <property type="entry name" value="Sulfatase_Mod_Factor_Kinase"/>
</dbReference>
<reference evidence="2" key="1">
    <citation type="submission" date="2018-06" db="EMBL/GenBank/DDBJ databases">
        <authorList>
            <person name="Zhirakovskaya E."/>
        </authorList>
    </citation>
    <scope>NUCLEOTIDE SEQUENCE</scope>
</reference>
<name>A0A3B1CH02_9ZZZZ</name>
<dbReference type="GO" id="GO:0120147">
    <property type="term" value="F:formylglycine-generating oxidase activity"/>
    <property type="evidence" value="ECO:0007669"/>
    <property type="project" value="TreeGrafter"/>
</dbReference>
<feature type="domain" description="Sulfatase-modifying factor enzyme-like" evidence="1">
    <location>
        <begin position="34"/>
        <end position="277"/>
    </location>
</feature>
<evidence type="ECO:0000259" key="1">
    <source>
        <dbReference type="Pfam" id="PF03781"/>
    </source>
</evidence>
<accession>A0A3B1CH02</accession>
<dbReference type="InterPro" id="IPR005532">
    <property type="entry name" value="SUMF_dom"/>
</dbReference>
<dbReference type="Gene3D" id="3.90.1580.10">
    <property type="entry name" value="paralog of FGE (formylglycine-generating enzyme)"/>
    <property type="match status" value="1"/>
</dbReference>
<organism evidence="2">
    <name type="scientific">hydrothermal vent metagenome</name>
    <dbReference type="NCBI Taxonomy" id="652676"/>
    <lineage>
        <taxon>unclassified sequences</taxon>
        <taxon>metagenomes</taxon>
        <taxon>ecological metagenomes</taxon>
    </lineage>
</organism>
<dbReference type="InterPro" id="IPR016187">
    <property type="entry name" value="CTDL_fold"/>
</dbReference>
<gene>
    <name evidence="2" type="ORF">MNBD_NITROSPINAE02-1972</name>
</gene>
<dbReference type="SUPFAM" id="SSF56436">
    <property type="entry name" value="C-type lectin-like"/>
    <property type="match status" value="1"/>
</dbReference>
<dbReference type="InterPro" id="IPR042095">
    <property type="entry name" value="SUMF_sf"/>
</dbReference>